<evidence type="ECO:0000313" key="1">
    <source>
        <dbReference type="EMBL" id="WDV05007.1"/>
    </source>
</evidence>
<dbReference type="Proteomes" id="UP001219585">
    <property type="component" value="Chromosome"/>
</dbReference>
<reference evidence="1" key="1">
    <citation type="submission" date="2022-11" db="EMBL/GenBank/DDBJ databases">
        <title>Lysinibacillus irui.</title>
        <authorList>
            <person name="Akintayo S.O."/>
        </authorList>
    </citation>
    <scope>NUCLEOTIDE SEQUENCE</scope>
    <source>
        <strain evidence="1">IRB4-01</strain>
    </source>
</reference>
<dbReference type="KEGG" id="liu:OU989_11810"/>
<sequence>MNTIKSLIFPQDLNKLTKTLLKEVCSDMTLEATGNVNELASRVWDAFELIEGDVLTTISNNIFTGPVSLVWYRTTNPTGLTGLKQSIINKMPFNPFETVITPNSENVPIEPTIIAASEIEGSQAYYLRFIHRTGVNVDYFLTNRREYIKHEITTVYIDEVKGIIEVRASSAVAKKIIAGLAKIVDEEYEFKQYDFLQKYGGTLEPLADVLQGRLIDATGRPAGIINSFEETQGKSIVRILSAIDEYYTNGELSALEQNLNSEDITSILETTPFSLLLLSGLETIGLGSIRELRGLPLYNYLEPYLSKQKGSILFEYSVGGVVQEYSIRIGVTTKTFKFNVFASEHVLDYIREKLILRGKSCEQFKTMGNFSKNR</sequence>
<dbReference type="RefSeq" id="WP_274793239.1">
    <property type="nucleotide sequence ID" value="NZ_CP113527.1"/>
</dbReference>
<accession>A0AAJ5UT38</accession>
<organism evidence="1 2">
    <name type="scientific">Lysinibacillus irui</name>
    <dbReference type="NCBI Taxonomy" id="2998077"/>
    <lineage>
        <taxon>Bacteria</taxon>
        <taxon>Bacillati</taxon>
        <taxon>Bacillota</taxon>
        <taxon>Bacilli</taxon>
        <taxon>Bacillales</taxon>
        <taxon>Bacillaceae</taxon>
        <taxon>Lysinibacillus</taxon>
    </lineage>
</organism>
<proteinExistence type="predicted"/>
<evidence type="ECO:0000313" key="2">
    <source>
        <dbReference type="Proteomes" id="UP001219585"/>
    </source>
</evidence>
<gene>
    <name evidence="1" type="ORF">OU989_11810</name>
</gene>
<name>A0AAJ5UT38_9BACI</name>
<dbReference type="EMBL" id="CP113527">
    <property type="protein sequence ID" value="WDV05007.1"/>
    <property type="molecule type" value="Genomic_DNA"/>
</dbReference>
<protein>
    <submittedName>
        <fullName evidence="1">Uncharacterized protein</fullName>
    </submittedName>
</protein>
<dbReference type="AlphaFoldDB" id="A0AAJ5UT38"/>